<dbReference type="EMBL" id="SDHY01000004">
    <property type="protein sequence ID" value="RXK48818.1"/>
    <property type="molecule type" value="Genomic_DNA"/>
</dbReference>
<protein>
    <submittedName>
        <fullName evidence="2">STAS/SEC14 domain-containing protein</fullName>
    </submittedName>
</protein>
<keyword evidence="3" id="KW-1185">Reference proteome</keyword>
<organism evidence="2 3">
    <name type="scientific">Aquirufa rosea</name>
    <dbReference type="NCBI Taxonomy" id="2509241"/>
    <lineage>
        <taxon>Bacteria</taxon>
        <taxon>Pseudomonadati</taxon>
        <taxon>Bacteroidota</taxon>
        <taxon>Cytophagia</taxon>
        <taxon>Cytophagales</taxon>
        <taxon>Flectobacillaceae</taxon>
        <taxon>Aquirufa</taxon>
    </lineage>
</organism>
<comment type="caution">
    <text evidence="2">The sequence shown here is derived from an EMBL/GenBank/DDBJ whole genome shotgun (WGS) entry which is preliminary data.</text>
</comment>
<sequence length="129" mass="15039">MKNQQDHIHIFSGEIADYWIEDGILFSQSKPIKRTVPLIQENIELVKKITQNQAMPLLIYLCKSPVPDKETRQFSREQLSQVYKAMAMVSAPGLSQLIMKMVFQFQKPPIPIKSFSREESALQWLQQFK</sequence>
<dbReference type="AlphaFoldDB" id="A0A4Q1BZ40"/>
<proteinExistence type="predicted"/>
<dbReference type="RefSeq" id="WP_129027142.1">
    <property type="nucleotide sequence ID" value="NZ_SDHY01000004.1"/>
</dbReference>
<gene>
    <name evidence="2" type="ORF">ESB04_07625</name>
</gene>
<dbReference type="Pfam" id="PF25056">
    <property type="entry name" value="DUF7793"/>
    <property type="match status" value="1"/>
</dbReference>
<dbReference type="Proteomes" id="UP000289455">
    <property type="component" value="Unassembled WGS sequence"/>
</dbReference>
<name>A0A4Q1BZ40_9BACT</name>
<dbReference type="OrthoDB" id="1358466at2"/>
<dbReference type="InterPro" id="IPR056695">
    <property type="entry name" value="DUF7793"/>
</dbReference>
<evidence type="ECO:0000259" key="1">
    <source>
        <dbReference type="Pfam" id="PF25056"/>
    </source>
</evidence>
<feature type="domain" description="DUF7793" evidence="1">
    <location>
        <begin position="18"/>
        <end position="129"/>
    </location>
</feature>
<dbReference type="Gene3D" id="3.40.970.30">
    <property type="entry name" value="yp_829618.1 like domains"/>
    <property type="match status" value="1"/>
</dbReference>
<evidence type="ECO:0000313" key="2">
    <source>
        <dbReference type="EMBL" id="RXK48818.1"/>
    </source>
</evidence>
<evidence type="ECO:0000313" key="3">
    <source>
        <dbReference type="Proteomes" id="UP000289455"/>
    </source>
</evidence>
<reference evidence="2 3" key="1">
    <citation type="submission" date="2019-01" db="EMBL/GenBank/DDBJ databases">
        <title>Cytophagaceae bacterium strain CAR-16.</title>
        <authorList>
            <person name="Chen W.-M."/>
        </authorList>
    </citation>
    <scope>NUCLEOTIDE SEQUENCE [LARGE SCALE GENOMIC DNA]</scope>
    <source>
        <strain evidence="2 3">CAR-16</strain>
    </source>
</reference>
<accession>A0A4Q1BZ40</accession>